<accession>A0ABU6NAY8</accession>
<sequence length="113" mass="13355">MEKLIFKNKQYIQFGEDRFLLELFSYECDNHLINEIDVVIWEVNDMKVYYVHSTSKNVCETDRYVKAIQEAVISFNNDKSIQSLLNWDGKINKQVSYKLIGQDSQGKGIYIVY</sequence>
<reference evidence="1 2" key="1">
    <citation type="submission" date="2023-03" db="EMBL/GenBank/DDBJ databases">
        <title>Bacillus Genome Sequencing.</title>
        <authorList>
            <person name="Dunlap C."/>
        </authorList>
    </citation>
    <scope>NUCLEOTIDE SEQUENCE [LARGE SCALE GENOMIC DNA]</scope>
    <source>
        <strain evidence="1 2">B-14544</strain>
    </source>
</reference>
<evidence type="ECO:0000313" key="2">
    <source>
        <dbReference type="Proteomes" id="UP001330749"/>
    </source>
</evidence>
<dbReference type="RefSeq" id="WP_327967355.1">
    <property type="nucleotide sequence ID" value="NZ_JARMQG010000084.1"/>
</dbReference>
<protein>
    <submittedName>
        <fullName evidence="1">Uncharacterized protein</fullName>
    </submittedName>
</protein>
<keyword evidence="2" id="KW-1185">Reference proteome</keyword>
<organism evidence="1 2">
    <name type="scientific">Bacillus xiapuensis</name>
    <dbReference type="NCBI Taxonomy" id="2014075"/>
    <lineage>
        <taxon>Bacteria</taxon>
        <taxon>Bacillati</taxon>
        <taxon>Bacillota</taxon>
        <taxon>Bacilli</taxon>
        <taxon>Bacillales</taxon>
        <taxon>Bacillaceae</taxon>
        <taxon>Bacillus</taxon>
    </lineage>
</organism>
<name>A0ABU6NAY8_9BACI</name>
<proteinExistence type="predicted"/>
<evidence type="ECO:0000313" key="1">
    <source>
        <dbReference type="EMBL" id="MED3562428.1"/>
    </source>
</evidence>
<dbReference type="EMBL" id="JARMQG010000084">
    <property type="protein sequence ID" value="MED3562428.1"/>
    <property type="molecule type" value="Genomic_DNA"/>
</dbReference>
<comment type="caution">
    <text evidence="1">The sequence shown here is derived from an EMBL/GenBank/DDBJ whole genome shotgun (WGS) entry which is preliminary data.</text>
</comment>
<dbReference type="Proteomes" id="UP001330749">
    <property type="component" value="Unassembled WGS sequence"/>
</dbReference>
<gene>
    <name evidence="1" type="ORF">P4447_08160</name>
</gene>